<dbReference type="GO" id="GO:0008658">
    <property type="term" value="F:penicillin binding"/>
    <property type="evidence" value="ECO:0007669"/>
    <property type="project" value="InterPro"/>
</dbReference>
<protein>
    <submittedName>
        <fullName evidence="8">Cell division protein FtsI/penicillin-binding protein 2</fullName>
    </submittedName>
</protein>
<dbReference type="SUPFAM" id="SSF56519">
    <property type="entry name" value="Penicillin binding protein dimerisation domain"/>
    <property type="match status" value="1"/>
</dbReference>
<feature type="chain" id="PRO_5038814555" evidence="4">
    <location>
        <begin position="20"/>
        <end position="635"/>
    </location>
</feature>
<dbReference type="OrthoDB" id="5241017at2"/>
<feature type="signal peptide" evidence="4">
    <location>
        <begin position="1"/>
        <end position="19"/>
    </location>
</feature>
<keyword evidence="8" id="KW-0132">Cell division</keyword>
<dbReference type="Gene3D" id="3.90.1310.10">
    <property type="entry name" value="Penicillin-binding protein 2a (Domain 2)"/>
    <property type="match status" value="1"/>
</dbReference>
<dbReference type="RefSeq" id="WP_076433034.1">
    <property type="nucleotide sequence ID" value="NZ_FTNI01000002.1"/>
</dbReference>
<dbReference type="InterPro" id="IPR050515">
    <property type="entry name" value="Beta-lactam/transpept"/>
</dbReference>
<comment type="similarity">
    <text evidence="2">Belongs to the transpeptidase family.</text>
</comment>
<dbReference type="PANTHER" id="PTHR30627:SF24">
    <property type="entry name" value="PENICILLIN-BINDING PROTEIN 4B"/>
    <property type="match status" value="1"/>
</dbReference>
<dbReference type="InterPro" id="IPR012338">
    <property type="entry name" value="Beta-lactam/transpept-like"/>
</dbReference>
<gene>
    <name evidence="8" type="ORF">SAMN05421833_102454</name>
</gene>
<evidence type="ECO:0000259" key="5">
    <source>
        <dbReference type="Pfam" id="PF00905"/>
    </source>
</evidence>
<dbReference type="GO" id="GO:0046677">
    <property type="term" value="P:response to antibiotic"/>
    <property type="evidence" value="ECO:0007669"/>
    <property type="project" value="InterPro"/>
</dbReference>
<dbReference type="GO" id="GO:0051301">
    <property type="term" value="P:cell division"/>
    <property type="evidence" value="ECO:0007669"/>
    <property type="project" value="UniProtKB-KW"/>
</dbReference>
<dbReference type="Proteomes" id="UP000186096">
    <property type="component" value="Unassembled WGS sequence"/>
</dbReference>
<dbReference type="GO" id="GO:0071972">
    <property type="term" value="F:peptidoglycan L,D-transpeptidase activity"/>
    <property type="evidence" value="ECO:0007669"/>
    <property type="project" value="TreeGrafter"/>
</dbReference>
<evidence type="ECO:0000256" key="1">
    <source>
        <dbReference type="ARBA" id="ARBA00004370"/>
    </source>
</evidence>
<evidence type="ECO:0000259" key="7">
    <source>
        <dbReference type="Pfam" id="PF05223"/>
    </source>
</evidence>
<dbReference type="Gene3D" id="3.40.710.10">
    <property type="entry name" value="DD-peptidase/beta-lactamase superfamily"/>
    <property type="match status" value="1"/>
</dbReference>
<evidence type="ECO:0000256" key="3">
    <source>
        <dbReference type="ARBA" id="ARBA00023136"/>
    </source>
</evidence>
<dbReference type="Pfam" id="PF05223">
    <property type="entry name" value="MecA_N"/>
    <property type="match status" value="1"/>
</dbReference>
<feature type="domain" description="Penicillin-binding protein transpeptidase" evidence="5">
    <location>
        <begin position="351"/>
        <end position="630"/>
    </location>
</feature>
<dbReference type="PANTHER" id="PTHR30627">
    <property type="entry name" value="PEPTIDOGLYCAN D,D-TRANSPEPTIDASE"/>
    <property type="match status" value="1"/>
</dbReference>
<comment type="subcellular location">
    <subcellularLocation>
        <location evidence="1">Membrane</location>
    </subcellularLocation>
</comment>
<dbReference type="AlphaFoldDB" id="A0A1N6TRI7"/>
<evidence type="ECO:0000259" key="6">
    <source>
        <dbReference type="Pfam" id="PF03717"/>
    </source>
</evidence>
<evidence type="ECO:0000256" key="2">
    <source>
        <dbReference type="ARBA" id="ARBA00007171"/>
    </source>
</evidence>
<keyword evidence="8" id="KW-0131">Cell cycle</keyword>
<dbReference type="SUPFAM" id="SSF56601">
    <property type="entry name" value="beta-lactamase/transpeptidase-like"/>
    <property type="match status" value="1"/>
</dbReference>
<dbReference type="InterPro" id="IPR007887">
    <property type="entry name" value="MecA_N"/>
</dbReference>
<organism evidence="8 9">
    <name type="scientific">Microbispora rosea</name>
    <dbReference type="NCBI Taxonomy" id="58117"/>
    <lineage>
        <taxon>Bacteria</taxon>
        <taxon>Bacillati</taxon>
        <taxon>Actinomycetota</taxon>
        <taxon>Actinomycetes</taxon>
        <taxon>Streptosporangiales</taxon>
        <taxon>Streptosporangiaceae</taxon>
        <taxon>Microbispora</taxon>
    </lineage>
</organism>
<feature type="domain" description="NTF2-like N-terminal transpeptidase" evidence="7">
    <location>
        <begin position="35"/>
        <end position="145"/>
    </location>
</feature>
<accession>A0A1N6TRI7</accession>
<dbReference type="EMBL" id="FTNI01000002">
    <property type="protein sequence ID" value="SIQ55959.1"/>
    <property type="molecule type" value="Genomic_DNA"/>
</dbReference>
<keyword evidence="9" id="KW-1185">Reference proteome</keyword>
<reference evidence="9" key="1">
    <citation type="submission" date="2017-01" db="EMBL/GenBank/DDBJ databases">
        <authorList>
            <person name="Varghese N."/>
            <person name="Submissions S."/>
        </authorList>
    </citation>
    <scope>NUCLEOTIDE SEQUENCE [LARGE SCALE GENOMIC DNA]</scope>
    <source>
        <strain evidence="9">ATCC 12950</strain>
    </source>
</reference>
<dbReference type="GO" id="GO:0005886">
    <property type="term" value="C:plasma membrane"/>
    <property type="evidence" value="ECO:0007669"/>
    <property type="project" value="TreeGrafter"/>
</dbReference>
<dbReference type="InterPro" id="IPR005311">
    <property type="entry name" value="PBP_dimer"/>
</dbReference>
<dbReference type="Pfam" id="PF03717">
    <property type="entry name" value="PBP_dimer"/>
    <property type="match status" value="1"/>
</dbReference>
<evidence type="ECO:0000313" key="9">
    <source>
        <dbReference type="Proteomes" id="UP000186096"/>
    </source>
</evidence>
<feature type="domain" description="Penicillin-binding protein dimerisation" evidence="6">
    <location>
        <begin position="156"/>
        <end position="317"/>
    </location>
</feature>
<name>A0A1N6TRI7_9ACTN</name>
<keyword evidence="4" id="KW-0732">Signal</keyword>
<dbReference type="InterPro" id="IPR001460">
    <property type="entry name" value="PCN-bd_Tpept"/>
</dbReference>
<keyword evidence="3" id="KW-0472">Membrane</keyword>
<proteinExistence type="inferred from homology"/>
<evidence type="ECO:0000313" key="8">
    <source>
        <dbReference type="EMBL" id="SIQ55959.1"/>
    </source>
</evidence>
<evidence type="ECO:0000256" key="4">
    <source>
        <dbReference type="SAM" id="SignalP"/>
    </source>
</evidence>
<dbReference type="STRING" id="58117.SAMN05421833_102454"/>
<dbReference type="Pfam" id="PF00905">
    <property type="entry name" value="Transpeptidase"/>
    <property type="match status" value="1"/>
</dbReference>
<dbReference type="InterPro" id="IPR036138">
    <property type="entry name" value="PBP_dimer_sf"/>
</dbReference>
<sequence>MSFRSFGVVRARAVRAALALGLAAPLLTGCFEESSPHDAVRDFLVGWQTGDYAAAARRADGDQAAVRKALEDARLQLDAASIRFSLRGISQDGDAAQAGYHAEVDLGENNPLWQYDGNLPLHLVGGQWKVRWSPSVIHPDLHPGQRLAVATVPKGRKPILDRNGNPLQDETVLHVAGVIPAKVKDPGRLCDQLSKITGFAQDRLLSRILSSPPQDFVPLATFGRTKFAQIRSKLEAIRGLEFQIDNPPVAPKSPTQIVGVVTAITPEAEQKLGGPQRAGDTLGRDGLQKAYQDQLTGSTETRVVILDDATGRQVKELKAWPGRENSSVQTTIDSRLQSVGDAAVAGPRPAALVAVQASTGEVLAVSTTQLHQENDALAGKFAAGTAFSVIAAEGLLQSGLDPKQKVPCSADRTVGGARFQQPGVIGVTTPTFQTDFAQGCVTALASLARRISGQRLSDSATQFGIGGDWRLPLKTFSGSMTAPNGDAAIAKIMAGQGARVSPLAMALVAAAVKSGTWRPPVLVTSPAAPDPVVGDGAPQATAKPVTLDPAIIAKLRTLMRAGVTSGAASAASAPGDPVYGVAAEVTQTEKKERTKLSWFVGWQGDVAVAALAESGDTAAASAMAGSFFRDAQPQT</sequence>
<dbReference type="GO" id="GO:0071555">
    <property type="term" value="P:cell wall organization"/>
    <property type="evidence" value="ECO:0007669"/>
    <property type="project" value="TreeGrafter"/>
</dbReference>
<dbReference type="PROSITE" id="PS51257">
    <property type="entry name" value="PROKAR_LIPOPROTEIN"/>
    <property type="match status" value="1"/>
</dbReference>